<organism evidence="7 8">
    <name type="scientific">Ciona savignyi</name>
    <name type="common">Pacific transparent sea squirt</name>
    <dbReference type="NCBI Taxonomy" id="51511"/>
    <lineage>
        <taxon>Eukaryota</taxon>
        <taxon>Metazoa</taxon>
        <taxon>Chordata</taxon>
        <taxon>Tunicata</taxon>
        <taxon>Ascidiacea</taxon>
        <taxon>Phlebobranchia</taxon>
        <taxon>Cionidae</taxon>
        <taxon>Ciona</taxon>
    </lineage>
</organism>
<evidence type="ECO:0000313" key="7">
    <source>
        <dbReference type="Ensembl" id="ENSCSAVP00000019144.1"/>
    </source>
</evidence>
<dbReference type="InParanoid" id="H2ZNH8"/>
<comment type="similarity">
    <text evidence="5">Belongs to the Fanconi anemia protein FANCD2 family.</text>
</comment>
<comment type="subcellular location">
    <subcellularLocation>
        <location evidence="1">Nucleus</location>
    </subcellularLocation>
</comment>
<dbReference type="Proteomes" id="UP000007875">
    <property type="component" value="Unassembled WGS sequence"/>
</dbReference>
<reference evidence="7" key="2">
    <citation type="submission" date="2025-08" db="UniProtKB">
        <authorList>
            <consortium name="Ensembl"/>
        </authorList>
    </citation>
    <scope>IDENTIFICATION</scope>
</reference>
<keyword evidence="8" id="KW-1185">Reference proteome</keyword>
<reference evidence="7" key="3">
    <citation type="submission" date="2025-09" db="UniProtKB">
        <authorList>
            <consortium name="Ensembl"/>
        </authorList>
    </citation>
    <scope>IDENTIFICATION</scope>
</reference>
<evidence type="ECO:0000256" key="4">
    <source>
        <dbReference type="ARBA" id="ARBA00023242"/>
    </source>
</evidence>
<dbReference type="InterPro" id="IPR029448">
    <property type="entry name" value="FANCD2"/>
</dbReference>
<dbReference type="Ensembl" id="ENSCSAVT00000019351.1">
    <property type="protein sequence ID" value="ENSCSAVP00000019144.1"/>
    <property type="gene ID" value="ENSCSAVG00000011245.1"/>
</dbReference>
<protein>
    <submittedName>
        <fullName evidence="7">Uncharacterized protein</fullName>
    </submittedName>
</protein>
<accession>H2ZNH8</accession>
<keyword evidence="4" id="KW-0539">Nucleus</keyword>
<dbReference type="AlphaFoldDB" id="H2ZNH8"/>
<keyword evidence="3" id="KW-0832">Ubl conjugation</keyword>
<evidence type="ECO:0000256" key="3">
    <source>
        <dbReference type="ARBA" id="ARBA00022843"/>
    </source>
</evidence>
<proteinExistence type="inferred from homology"/>
<evidence type="ECO:0000256" key="5">
    <source>
        <dbReference type="ARBA" id="ARBA00093456"/>
    </source>
</evidence>
<evidence type="ECO:0000256" key="6">
    <source>
        <dbReference type="SAM" id="MobiDB-lite"/>
    </source>
</evidence>
<dbReference type="PANTHER" id="PTHR32086:SF0">
    <property type="entry name" value="FANCONI ANEMIA GROUP D2 PROTEIN"/>
    <property type="match status" value="1"/>
</dbReference>
<dbReference type="GO" id="GO:1990918">
    <property type="term" value="P:double-strand break repair involved in meiotic recombination"/>
    <property type="evidence" value="ECO:0007669"/>
    <property type="project" value="TreeGrafter"/>
</dbReference>
<evidence type="ECO:0000256" key="1">
    <source>
        <dbReference type="ARBA" id="ARBA00004123"/>
    </source>
</evidence>
<keyword evidence="2" id="KW-1017">Isopeptide bond</keyword>
<name>H2ZNH8_CIOSA</name>
<dbReference type="HOGENOM" id="CLU_1590130_0_0_1"/>
<dbReference type="GO" id="GO:0005634">
    <property type="term" value="C:nucleus"/>
    <property type="evidence" value="ECO:0007669"/>
    <property type="project" value="UniProtKB-SubCell"/>
</dbReference>
<evidence type="ECO:0000313" key="8">
    <source>
        <dbReference type="Proteomes" id="UP000007875"/>
    </source>
</evidence>
<reference evidence="8" key="1">
    <citation type="submission" date="2003-08" db="EMBL/GenBank/DDBJ databases">
        <authorList>
            <person name="Birren B."/>
            <person name="Nusbaum C."/>
            <person name="Abebe A."/>
            <person name="Abouelleil A."/>
            <person name="Adekoya E."/>
            <person name="Ait-zahra M."/>
            <person name="Allen N."/>
            <person name="Allen T."/>
            <person name="An P."/>
            <person name="Anderson M."/>
            <person name="Anderson S."/>
            <person name="Arachchi H."/>
            <person name="Armbruster J."/>
            <person name="Bachantsang P."/>
            <person name="Baldwin J."/>
            <person name="Barry A."/>
            <person name="Bayul T."/>
            <person name="Blitshsteyn B."/>
            <person name="Bloom T."/>
            <person name="Blye J."/>
            <person name="Boguslavskiy L."/>
            <person name="Borowsky M."/>
            <person name="Boukhgalter B."/>
            <person name="Brunache A."/>
            <person name="Butler J."/>
            <person name="Calixte N."/>
            <person name="Calvo S."/>
            <person name="Camarata J."/>
            <person name="Campo K."/>
            <person name="Chang J."/>
            <person name="Cheshatsang Y."/>
            <person name="Citroen M."/>
            <person name="Collymore A."/>
            <person name="Considine T."/>
            <person name="Cook A."/>
            <person name="Cooke P."/>
            <person name="Corum B."/>
            <person name="Cuomo C."/>
            <person name="David R."/>
            <person name="Dawoe T."/>
            <person name="Degray S."/>
            <person name="Dodge S."/>
            <person name="Dooley K."/>
            <person name="Dorje P."/>
            <person name="Dorjee K."/>
            <person name="Dorris L."/>
            <person name="Duffey N."/>
            <person name="Dupes A."/>
            <person name="Elkins T."/>
            <person name="Engels R."/>
            <person name="Erickson J."/>
            <person name="Farina A."/>
            <person name="Faro S."/>
            <person name="Ferreira P."/>
            <person name="Fischer H."/>
            <person name="Fitzgerald M."/>
            <person name="Foley K."/>
            <person name="Gage D."/>
            <person name="Galagan J."/>
            <person name="Gearin G."/>
            <person name="Gnerre S."/>
            <person name="Gnirke A."/>
            <person name="Goyette A."/>
            <person name="Graham J."/>
            <person name="Grandbois E."/>
            <person name="Gyaltsen K."/>
            <person name="Hafez N."/>
            <person name="Hagopian D."/>
            <person name="Hagos B."/>
            <person name="Hall J."/>
            <person name="Hatcher B."/>
            <person name="Heller A."/>
            <person name="Higgins H."/>
            <person name="Honan T."/>
            <person name="Horn A."/>
            <person name="Houde N."/>
            <person name="Hughes L."/>
            <person name="Hulme W."/>
            <person name="Husby E."/>
            <person name="Iliev I."/>
            <person name="Jaffe D."/>
            <person name="Jones C."/>
            <person name="Kamal M."/>
            <person name="Kamat A."/>
            <person name="Kamvysselis M."/>
            <person name="Karlsson E."/>
            <person name="Kells C."/>
            <person name="Kieu A."/>
            <person name="Kisner P."/>
            <person name="Kodira C."/>
            <person name="Kulbokas E."/>
            <person name="Labutti K."/>
            <person name="Lama D."/>
            <person name="Landers T."/>
            <person name="Leger J."/>
            <person name="Levine S."/>
            <person name="Lewis D."/>
            <person name="Lewis T."/>
            <person name="Lindblad-toh K."/>
            <person name="Liu X."/>
            <person name="Lokyitsang T."/>
            <person name="Lokyitsang Y."/>
            <person name="Lucien O."/>
            <person name="Lui A."/>
            <person name="Ma L.J."/>
            <person name="Mabbitt R."/>
            <person name="Macdonald J."/>
            <person name="Maclean C."/>
            <person name="Major J."/>
            <person name="Manning J."/>
            <person name="Marabella R."/>
            <person name="Maru K."/>
            <person name="Matthews C."/>
            <person name="Mauceli E."/>
            <person name="Mccarthy M."/>
            <person name="Mcdonough S."/>
            <person name="Mcghee T."/>
            <person name="Meldrim J."/>
            <person name="Meneus L."/>
            <person name="Mesirov J."/>
            <person name="Mihalev A."/>
            <person name="Mihova T."/>
            <person name="Mikkelsen T."/>
            <person name="Mlenga V."/>
            <person name="Moru K."/>
            <person name="Mozes J."/>
            <person name="Mulrain L."/>
            <person name="Munson G."/>
            <person name="Naylor J."/>
            <person name="Newes C."/>
            <person name="Nguyen C."/>
            <person name="Nguyen N."/>
            <person name="Nguyen T."/>
            <person name="Nicol R."/>
            <person name="Nielsen C."/>
            <person name="Nizzari M."/>
            <person name="Norbu C."/>
            <person name="Norbu N."/>
            <person name="O'donnell P."/>
            <person name="Okoawo O."/>
            <person name="O'leary S."/>
            <person name="Omotosho B."/>
            <person name="O'neill K."/>
            <person name="Osman S."/>
            <person name="Parker S."/>
            <person name="Perrin D."/>
            <person name="Phunkhang P."/>
            <person name="Piqani B."/>
            <person name="Purcell S."/>
            <person name="Rachupka T."/>
            <person name="Ramasamy U."/>
            <person name="Rameau R."/>
            <person name="Ray V."/>
            <person name="Raymond C."/>
            <person name="Retta R."/>
            <person name="Richardson S."/>
            <person name="Rise C."/>
            <person name="Rodriguez J."/>
            <person name="Rogers J."/>
            <person name="Rogov P."/>
            <person name="Rutman M."/>
            <person name="Schupbach R."/>
            <person name="Seaman C."/>
            <person name="Settipalli S."/>
            <person name="Sharpe T."/>
            <person name="Sheridan J."/>
            <person name="Sherpa N."/>
            <person name="Shi J."/>
            <person name="Smirnov S."/>
            <person name="Smith C."/>
            <person name="Sougnez C."/>
            <person name="Spencer B."/>
            <person name="Stalker J."/>
            <person name="Stange-thomann N."/>
            <person name="Stavropoulos S."/>
            <person name="Stetson K."/>
            <person name="Stone C."/>
            <person name="Stone S."/>
            <person name="Stubbs M."/>
            <person name="Talamas J."/>
            <person name="Tchuinga P."/>
            <person name="Tenzing P."/>
            <person name="Tesfaye S."/>
            <person name="Theodore J."/>
            <person name="Thoulutsang Y."/>
            <person name="Topham K."/>
            <person name="Towey S."/>
            <person name="Tsamla T."/>
            <person name="Tsomo N."/>
            <person name="Vallee D."/>
            <person name="Vassiliev H."/>
            <person name="Venkataraman V."/>
            <person name="Vinson J."/>
            <person name="Vo A."/>
            <person name="Wade C."/>
            <person name="Wang S."/>
            <person name="Wangchuk T."/>
            <person name="Wangdi T."/>
            <person name="Whittaker C."/>
            <person name="Wilkinson J."/>
            <person name="Wu Y."/>
            <person name="Wyman D."/>
            <person name="Yadav S."/>
            <person name="Yang S."/>
            <person name="Yang X."/>
            <person name="Yeager S."/>
            <person name="Yee E."/>
            <person name="Young G."/>
            <person name="Zainoun J."/>
            <person name="Zembeck L."/>
            <person name="Zimmer A."/>
            <person name="Zody M."/>
            <person name="Lander E."/>
        </authorList>
    </citation>
    <scope>NUCLEOTIDE SEQUENCE [LARGE SCALE GENOMIC DNA]</scope>
</reference>
<dbReference type="Pfam" id="PF14631">
    <property type="entry name" value="FancD2"/>
    <property type="match status" value="1"/>
</dbReference>
<dbReference type="GO" id="GO:0007129">
    <property type="term" value="P:homologous chromosome pairing at meiosis"/>
    <property type="evidence" value="ECO:0007669"/>
    <property type="project" value="TreeGrafter"/>
</dbReference>
<feature type="compositionally biased region" description="Low complexity" evidence="6">
    <location>
        <begin position="68"/>
        <end position="93"/>
    </location>
</feature>
<sequence length="168" mass="18848">ILDCLFFAANWIREVLSIFSSELGEDVEITNLKRLKHVCDIQTTLEQLLPHAPTVYNPPCFDLNAKSSSKFQGKSGKGQTSKTQSSLKSQKTLNATTDPPVSPTLEKSQKSTKKKGTVVPTSKVNLSSQYYRPHLKELNKEVLCLLKYPLNCRKSEEQESVPGMEKYV</sequence>
<dbReference type="GO" id="GO:0031573">
    <property type="term" value="P:mitotic intra-S DNA damage checkpoint signaling"/>
    <property type="evidence" value="ECO:0007669"/>
    <property type="project" value="TreeGrafter"/>
</dbReference>
<evidence type="ECO:0000256" key="2">
    <source>
        <dbReference type="ARBA" id="ARBA00022499"/>
    </source>
</evidence>
<feature type="region of interest" description="Disordered" evidence="6">
    <location>
        <begin position="68"/>
        <end position="120"/>
    </location>
</feature>
<dbReference type="GO" id="GO:0000793">
    <property type="term" value="C:condensed chromosome"/>
    <property type="evidence" value="ECO:0007669"/>
    <property type="project" value="TreeGrafter"/>
</dbReference>
<dbReference type="PANTHER" id="PTHR32086">
    <property type="entry name" value="FANCONI ANEMIA GROUP D2 PROTEIN"/>
    <property type="match status" value="1"/>
</dbReference>
<dbReference type="GO" id="GO:0070182">
    <property type="term" value="F:DNA polymerase binding"/>
    <property type="evidence" value="ECO:0007669"/>
    <property type="project" value="TreeGrafter"/>
</dbReference>
<dbReference type="GO" id="GO:0036297">
    <property type="term" value="P:interstrand cross-link repair"/>
    <property type="evidence" value="ECO:0007669"/>
    <property type="project" value="TreeGrafter"/>
</dbReference>